<evidence type="ECO:0000313" key="1">
    <source>
        <dbReference type="EMBL" id="KAK4646866.1"/>
    </source>
</evidence>
<organism evidence="1 2">
    <name type="scientific">Podospora bellae-mahoneyi</name>
    <dbReference type="NCBI Taxonomy" id="2093777"/>
    <lineage>
        <taxon>Eukaryota</taxon>
        <taxon>Fungi</taxon>
        <taxon>Dikarya</taxon>
        <taxon>Ascomycota</taxon>
        <taxon>Pezizomycotina</taxon>
        <taxon>Sordariomycetes</taxon>
        <taxon>Sordariomycetidae</taxon>
        <taxon>Sordariales</taxon>
        <taxon>Podosporaceae</taxon>
        <taxon>Podospora</taxon>
    </lineage>
</organism>
<comment type="caution">
    <text evidence="1">The sequence shown here is derived from an EMBL/GenBank/DDBJ whole genome shotgun (WGS) entry which is preliminary data.</text>
</comment>
<protein>
    <submittedName>
        <fullName evidence="1">Uncharacterized protein</fullName>
    </submittedName>
</protein>
<dbReference type="RefSeq" id="XP_062735842.1">
    <property type="nucleotide sequence ID" value="XM_062872213.1"/>
</dbReference>
<dbReference type="Proteomes" id="UP001322138">
    <property type="component" value="Unassembled WGS sequence"/>
</dbReference>
<reference evidence="1 2" key="1">
    <citation type="journal article" date="2023" name="bioRxiv">
        <title>High-quality genome assemblies of four members of thePodospora anserinaspecies complex.</title>
        <authorList>
            <person name="Ament-Velasquez S.L."/>
            <person name="Vogan A.A."/>
            <person name="Wallerman O."/>
            <person name="Hartmann F."/>
            <person name="Gautier V."/>
            <person name="Silar P."/>
            <person name="Giraud T."/>
            <person name="Johannesson H."/>
        </authorList>
    </citation>
    <scope>NUCLEOTIDE SEQUENCE [LARGE SCALE GENOMIC DNA]</scope>
    <source>
        <strain evidence="1 2">CBS 112042</strain>
    </source>
</reference>
<proteinExistence type="predicted"/>
<gene>
    <name evidence="1" type="ORF">QC761_0028590</name>
</gene>
<keyword evidence="2" id="KW-1185">Reference proteome</keyword>
<sequence>MASLDPTLRKCYIVGLALVLQYSLCPDHGISVVGSHYHGHVWKLALSLQRPDLPIPSEQRLRNTVVCLVCVLLDVVYQLPWVAPQVRASDQFDAQYEPLLLGFL</sequence>
<name>A0ABR0FT34_9PEZI</name>
<dbReference type="EMBL" id="JAFFGZ010000003">
    <property type="protein sequence ID" value="KAK4646866.1"/>
    <property type="molecule type" value="Genomic_DNA"/>
</dbReference>
<evidence type="ECO:0000313" key="2">
    <source>
        <dbReference type="Proteomes" id="UP001322138"/>
    </source>
</evidence>
<accession>A0ABR0FT34</accession>
<dbReference type="GeneID" id="87891330"/>